<organism evidence="1 2">
    <name type="scientific">Mesorhizobium australafricanum</name>
    <dbReference type="NCBI Taxonomy" id="3072311"/>
    <lineage>
        <taxon>Bacteria</taxon>
        <taxon>Pseudomonadati</taxon>
        <taxon>Pseudomonadota</taxon>
        <taxon>Alphaproteobacteria</taxon>
        <taxon>Hyphomicrobiales</taxon>
        <taxon>Phyllobacteriaceae</taxon>
        <taxon>Mesorhizobium</taxon>
    </lineage>
</organism>
<name>A0ABU4WRH1_9HYPH</name>
<proteinExistence type="predicted"/>
<evidence type="ECO:0000313" key="2">
    <source>
        <dbReference type="Proteomes" id="UP001272097"/>
    </source>
</evidence>
<dbReference type="RefSeq" id="WP_320212185.1">
    <property type="nucleotide sequence ID" value="NZ_JAVIIS010000002.1"/>
</dbReference>
<evidence type="ECO:0000313" key="1">
    <source>
        <dbReference type="EMBL" id="MDX8438349.1"/>
    </source>
</evidence>
<dbReference type="Proteomes" id="UP001272097">
    <property type="component" value="Unassembled WGS sequence"/>
</dbReference>
<protein>
    <submittedName>
        <fullName evidence="1">Uncharacterized protein</fullName>
    </submittedName>
</protein>
<accession>A0ABU4WRH1</accession>
<dbReference type="EMBL" id="JAVIIS010000002">
    <property type="protein sequence ID" value="MDX8438349.1"/>
    <property type="molecule type" value="Genomic_DNA"/>
</dbReference>
<keyword evidence="2" id="KW-1185">Reference proteome</keyword>
<reference evidence="1 2" key="1">
    <citation type="submission" date="2023-08" db="EMBL/GenBank/DDBJ databases">
        <title>Implementing the SeqCode for naming new Mesorhizobium species isolated from Vachellia karroo root nodules.</title>
        <authorList>
            <person name="Van Lill M."/>
        </authorList>
    </citation>
    <scope>NUCLEOTIDE SEQUENCE [LARGE SCALE GENOMIC DNA]</scope>
    <source>
        <strain evidence="1 2">VK3E</strain>
    </source>
</reference>
<sequence>MATTSEIDVGMDAIAQRIYDQRQVMLKVKQNATGASTALAAIPTDFAAVLTAVNAFGTSDPYEAATKAKLAKLTAEFNALKTVTDAVAGANLG</sequence>
<comment type="caution">
    <text evidence="1">The sequence shown here is derived from an EMBL/GenBank/DDBJ whole genome shotgun (WGS) entry which is preliminary data.</text>
</comment>
<gene>
    <name evidence="1" type="ORF">RFM51_02005</name>
</gene>